<reference evidence="2 3" key="1">
    <citation type="submission" date="2022-11" db="EMBL/GenBank/DDBJ databases">
        <title>Viruses from the air-sea interface of a natural surface slick.</title>
        <authorList>
            <person name="Rahlff J."/>
            <person name="Holmfeldt K."/>
        </authorList>
    </citation>
    <scope>NUCLEOTIDE SEQUENCE [LARGE SCALE GENOMIC DNA]</scope>
    <source>
        <strain evidence="2 3">SMS4</strain>
    </source>
</reference>
<dbReference type="EMBL" id="JAPJDZ010000063">
    <property type="protein sequence ID" value="MDP5137723.1"/>
    <property type="molecule type" value="Genomic_DNA"/>
</dbReference>
<feature type="non-terminal residue" evidence="2">
    <location>
        <position position="1"/>
    </location>
</feature>
<gene>
    <name evidence="2" type="ORF">ORJ04_17340</name>
</gene>
<keyword evidence="3" id="KW-1185">Reference proteome</keyword>
<name>A0ABT9I2W7_9GAMM</name>
<feature type="transmembrane region" description="Helical" evidence="1">
    <location>
        <begin position="42"/>
        <end position="59"/>
    </location>
</feature>
<protein>
    <submittedName>
        <fullName evidence="2">Uncharacterized protein</fullName>
    </submittedName>
</protein>
<keyword evidence="1" id="KW-1133">Transmembrane helix</keyword>
<dbReference type="RefSeq" id="WP_305976964.1">
    <property type="nucleotide sequence ID" value="NZ_JAPJDZ010000063.1"/>
</dbReference>
<evidence type="ECO:0000313" key="3">
    <source>
        <dbReference type="Proteomes" id="UP001231109"/>
    </source>
</evidence>
<keyword evidence="1" id="KW-0472">Membrane</keyword>
<comment type="caution">
    <text evidence="2">The sequence shown here is derived from an EMBL/GenBank/DDBJ whole genome shotgun (WGS) entry which is preliminary data.</text>
</comment>
<organism evidence="2 3">
    <name type="scientific">Rheinheimera baltica</name>
    <dbReference type="NCBI Taxonomy" id="67576"/>
    <lineage>
        <taxon>Bacteria</taxon>
        <taxon>Pseudomonadati</taxon>
        <taxon>Pseudomonadota</taxon>
        <taxon>Gammaproteobacteria</taxon>
        <taxon>Chromatiales</taxon>
        <taxon>Chromatiaceae</taxon>
        <taxon>Rheinheimera</taxon>
    </lineage>
</organism>
<proteinExistence type="predicted"/>
<feature type="transmembrane region" description="Helical" evidence="1">
    <location>
        <begin position="71"/>
        <end position="93"/>
    </location>
</feature>
<keyword evidence="1" id="KW-0812">Transmembrane</keyword>
<dbReference type="Proteomes" id="UP001231109">
    <property type="component" value="Unassembled WGS sequence"/>
</dbReference>
<accession>A0ABT9I2W7</accession>
<sequence>AVYLGFCVIASITFIAFKLLVLLPLASTPLTALDITLVQPGWRWLFAYVATAFTLSALTSRHGLEGNVAGFIFAPFIFLASLLLALTHVQWLLAEVI</sequence>
<evidence type="ECO:0000313" key="2">
    <source>
        <dbReference type="EMBL" id="MDP5137723.1"/>
    </source>
</evidence>
<evidence type="ECO:0000256" key="1">
    <source>
        <dbReference type="SAM" id="Phobius"/>
    </source>
</evidence>